<keyword evidence="2" id="KW-1185">Reference proteome</keyword>
<proteinExistence type="predicted"/>
<dbReference type="EMBL" id="ML977314">
    <property type="protein sequence ID" value="KAF2120231.1"/>
    <property type="molecule type" value="Genomic_DNA"/>
</dbReference>
<dbReference type="OrthoDB" id="3799620at2759"/>
<dbReference type="Proteomes" id="UP000799770">
    <property type="component" value="Unassembled WGS sequence"/>
</dbReference>
<reference evidence="1" key="1">
    <citation type="journal article" date="2020" name="Stud. Mycol.">
        <title>101 Dothideomycetes genomes: a test case for predicting lifestyles and emergence of pathogens.</title>
        <authorList>
            <person name="Haridas S."/>
            <person name="Albert R."/>
            <person name="Binder M."/>
            <person name="Bloem J."/>
            <person name="Labutti K."/>
            <person name="Salamov A."/>
            <person name="Andreopoulos B."/>
            <person name="Baker S."/>
            <person name="Barry K."/>
            <person name="Bills G."/>
            <person name="Bluhm B."/>
            <person name="Cannon C."/>
            <person name="Castanera R."/>
            <person name="Culley D."/>
            <person name="Daum C."/>
            <person name="Ezra D."/>
            <person name="Gonzalez J."/>
            <person name="Henrissat B."/>
            <person name="Kuo A."/>
            <person name="Liang C."/>
            <person name="Lipzen A."/>
            <person name="Lutzoni F."/>
            <person name="Magnuson J."/>
            <person name="Mondo S."/>
            <person name="Nolan M."/>
            <person name="Ohm R."/>
            <person name="Pangilinan J."/>
            <person name="Park H.-J."/>
            <person name="Ramirez L."/>
            <person name="Alfaro M."/>
            <person name="Sun H."/>
            <person name="Tritt A."/>
            <person name="Yoshinaga Y."/>
            <person name="Zwiers L.-H."/>
            <person name="Turgeon B."/>
            <person name="Goodwin S."/>
            <person name="Spatafora J."/>
            <person name="Crous P."/>
            <person name="Grigoriev I."/>
        </authorList>
    </citation>
    <scope>NUCLEOTIDE SEQUENCE</scope>
    <source>
        <strain evidence="1">CBS 627.86</strain>
    </source>
</reference>
<sequence length="303" mass="34274">MAATPIPAASCPLLGVPREIRHLVYHHLWVKEANLAYDFGNKELRIYYQHPDIAEIDVDAKKKRCVADLLPPWLLTCKQLLEEGKEQLYRHCAWEVDTQHTPCTTSFVFGSSTKIAEWLERKWPVLEDALQKSTFSAPETHKNYTTSRIKAAGFIYGYCDPEEANHEYSRPLLSQDSDYAKLAKLQNGLRTINGAKLTLLFSINMSALRVYRIQRIAVDFSALEHMVVGLDVLRVVVGLIRDLQASSQPYALVIDVIRNVIKGETLRVSKLLIGAEARLFDSEDGRWVFEVRKPLPTAPAGTP</sequence>
<name>A0A6A5ZPP2_9PLEO</name>
<gene>
    <name evidence="1" type="ORF">BDV96DRAFT_642077</name>
</gene>
<evidence type="ECO:0000313" key="1">
    <source>
        <dbReference type="EMBL" id="KAF2120231.1"/>
    </source>
</evidence>
<evidence type="ECO:0000313" key="2">
    <source>
        <dbReference type="Proteomes" id="UP000799770"/>
    </source>
</evidence>
<protein>
    <submittedName>
        <fullName evidence="1">Uncharacterized protein</fullName>
    </submittedName>
</protein>
<accession>A0A6A5ZPP2</accession>
<dbReference type="AlphaFoldDB" id="A0A6A5ZPP2"/>
<organism evidence="1 2">
    <name type="scientific">Lophiotrema nucula</name>
    <dbReference type="NCBI Taxonomy" id="690887"/>
    <lineage>
        <taxon>Eukaryota</taxon>
        <taxon>Fungi</taxon>
        <taxon>Dikarya</taxon>
        <taxon>Ascomycota</taxon>
        <taxon>Pezizomycotina</taxon>
        <taxon>Dothideomycetes</taxon>
        <taxon>Pleosporomycetidae</taxon>
        <taxon>Pleosporales</taxon>
        <taxon>Lophiotremataceae</taxon>
        <taxon>Lophiotrema</taxon>
    </lineage>
</organism>